<dbReference type="GO" id="GO:0016740">
    <property type="term" value="F:transferase activity"/>
    <property type="evidence" value="ECO:0007669"/>
    <property type="project" value="UniProtKB-KW"/>
</dbReference>
<evidence type="ECO:0000313" key="2">
    <source>
        <dbReference type="EMBL" id="SDM80028.1"/>
    </source>
</evidence>
<keyword evidence="3" id="KW-1185">Reference proteome</keyword>
<accession>A0A1G9W678</accession>
<feature type="domain" description="Gamma-glutamylcyclotransferase AIG2-like" evidence="1">
    <location>
        <begin position="12"/>
        <end position="139"/>
    </location>
</feature>
<name>A0A1G9W678_9ACTN</name>
<sequence>MTGRLREPRLPFFVYGTLRAGEHNHDLFLRGRTAAEEPARLRGALLYEGPGYPYAIDGDGVVTGELVTAAPDQYGELTAVLDHLEEYFGPGDPRNLYVRVERRVHTASGTVPAWVYVAAGPVARELRAKGTPIPGGDWSARY</sequence>
<keyword evidence="2" id="KW-0808">Transferase</keyword>
<dbReference type="AlphaFoldDB" id="A0A1G9W678"/>
<dbReference type="CDD" id="cd06661">
    <property type="entry name" value="GGCT_like"/>
    <property type="match status" value="1"/>
</dbReference>
<evidence type="ECO:0000313" key="3">
    <source>
        <dbReference type="Proteomes" id="UP000199063"/>
    </source>
</evidence>
<dbReference type="STRING" id="1196353.SAMN05444921_113165"/>
<dbReference type="OrthoDB" id="5070127at2"/>
<evidence type="ECO:0000259" key="1">
    <source>
        <dbReference type="Pfam" id="PF06094"/>
    </source>
</evidence>
<dbReference type="InterPro" id="IPR036568">
    <property type="entry name" value="GGCT-like_sf"/>
</dbReference>
<dbReference type="RefSeq" id="WP_093656801.1">
    <property type="nucleotide sequence ID" value="NZ_FNHI01000013.1"/>
</dbReference>
<dbReference type="InterPro" id="IPR013024">
    <property type="entry name" value="GGCT-like"/>
</dbReference>
<reference evidence="3" key="1">
    <citation type="submission" date="2016-10" db="EMBL/GenBank/DDBJ databases">
        <authorList>
            <person name="Varghese N."/>
            <person name="Submissions S."/>
        </authorList>
    </citation>
    <scope>NUCLEOTIDE SEQUENCE [LARGE SCALE GENOMIC DNA]</scope>
    <source>
        <strain evidence="3">CGMCC 4.7042</strain>
    </source>
</reference>
<organism evidence="2 3">
    <name type="scientific">Streptomyces wuyuanensis</name>
    <dbReference type="NCBI Taxonomy" id="1196353"/>
    <lineage>
        <taxon>Bacteria</taxon>
        <taxon>Bacillati</taxon>
        <taxon>Actinomycetota</taxon>
        <taxon>Actinomycetes</taxon>
        <taxon>Kitasatosporales</taxon>
        <taxon>Streptomycetaceae</taxon>
        <taxon>Streptomyces</taxon>
    </lineage>
</organism>
<dbReference type="Pfam" id="PF06094">
    <property type="entry name" value="GGACT"/>
    <property type="match status" value="1"/>
</dbReference>
<gene>
    <name evidence="2" type="ORF">SAMN05444921_113165</name>
</gene>
<dbReference type="EMBL" id="FNHI01000013">
    <property type="protein sequence ID" value="SDM80028.1"/>
    <property type="molecule type" value="Genomic_DNA"/>
</dbReference>
<protein>
    <submittedName>
        <fullName evidence="2">Uncharacterized conserved protein YtfP, gamma-glutamylcyclotransferase (GGCT)/AIG2-like family</fullName>
    </submittedName>
</protein>
<dbReference type="Gene3D" id="3.10.490.10">
    <property type="entry name" value="Gamma-glutamyl cyclotransferase-like"/>
    <property type="match status" value="1"/>
</dbReference>
<dbReference type="SUPFAM" id="SSF110857">
    <property type="entry name" value="Gamma-glutamyl cyclotransferase-like"/>
    <property type="match status" value="1"/>
</dbReference>
<dbReference type="InterPro" id="IPR009288">
    <property type="entry name" value="AIG2-like_dom"/>
</dbReference>
<dbReference type="GeneID" id="40831343"/>
<dbReference type="Proteomes" id="UP000199063">
    <property type="component" value="Unassembled WGS sequence"/>
</dbReference>
<proteinExistence type="predicted"/>